<dbReference type="CDD" id="cd02440">
    <property type="entry name" value="AdoMet_MTases"/>
    <property type="match status" value="1"/>
</dbReference>
<keyword evidence="2" id="KW-1185">Reference proteome</keyword>
<dbReference type="EMBL" id="RYZH01000019">
    <property type="protein sequence ID" value="RUL87589.1"/>
    <property type="molecule type" value="Genomic_DNA"/>
</dbReference>
<evidence type="ECO:0000313" key="2">
    <source>
        <dbReference type="Proteomes" id="UP000280296"/>
    </source>
</evidence>
<name>A0A432MK18_9BACT</name>
<dbReference type="Proteomes" id="UP000280296">
    <property type="component" value="Unassembled WGS sequence"/>
</dbReference>
<organism evidence="1 2">
    <name type="scientific">Tautonia sociabilis</name>
    <dbReference type="NCBI Taxonomy" id="2080755"/>
    <lineage>
        <taxon>Bacteria</taxon>
        <taxon>Pseudomonadati</taxon>
        <taxon>Planctomycetota</taxon>
        <taxon>Planctomycetia</taxon>
        <taxon>Isosphaerales</taxon>
        <taxon>Isosphaeraceae</taxon>
        <taxon>Tautonia</taxon>
    </lineage>
</organism>
<reference evidence="1 2" key="1">
    <citation type="submission" date="2018-12" db="EMBL/GenBank/DDBJ databases">
        <authorList>
            <person name="Toschakov S.V."/>
        </authorList>
    </citation>
    <scope>NUCLEOTIDE SEQUENCE [LARGE SCALE GENOMIC DNA]</scope>
    <source>
        <strain evidence="1 2">GM2012</strain>
    </source>
</reference>
<dbReference type="Pfam" id="PF13489">
    <property type="entry name" value="Methyltransf_23"/>
    <property type="match status" value="1"/>
</dbReference>
<dbReference type="AlphaFoldDB" id="A0A432MK18"/>
<sequence>MRSSPRYRIQFPVAEVEHLDQDETYFYLIESGEKQKIRFHDYEAIYRKPGLYEQLFYDRLKCQSPAKVASVLRSSIEQAGDHLSELRVLDFGAGNGMMAQELSRYGISRCVGVDIIEAAREAAERDRPEVYDDYLVEDFTALTDERRREIAEWSFDCMVTVAALGFGDVPPEAFVEAFNLVQDNGWIAFNIKETFLDRSDRSGFSRLIRGLIQTNYIDLYFLERYRHRFSIEGKPLTYLAIGARKRRSLPAALLDEVRG</sequence>
<proteinExistence type="predicted"/>
<gene>
    <name evidence="1" type="ORF">TsocGM_11305</name>
</gene>
<dbReference type="GO" id="GO:0032259">
    <property type="term" value="P:methylation"/>
    <property type="evidence" value="ECO:0007669"/>
    <property type="project" value="UniProtKB-KW"/>
</dbReference>
<keyword evidence="1" id="KW-0808">Transferase</keyword>
<keyword evidence="1" id="KW-0489">Methyltransferase</keyword>
<dbReference type="OrthoDB" id="465636at2"/>
<dbReference type="RefSeq" id="WP_126725477.1">
    <property type="nucleotide sequence ID" value="NZ_RYZH01000019.1"/>
</dbReference>
<dbReference type="PANTHER" id="PTHR43861">
    <property type="entry name" value="TRANS-ACONITATE 2-METHYLTRANSFERASE-RELATED"/>
    <property type="match status" value="1"/>
</dbReference>
<reference evidence="1 2" key="2">
    <citation type="submission" date="2019-01" db="EMBL/GenBank/DDBJ databases">
        <title>Tautonia sociabilis, a novel thermotolerant planctomycete of Isosphaeraceae family, isolated from a 4000 m deep subterranean habitat.</title>
        <authorList>
            <person name="Kovaleva O.L."/>
            <person name="Elcheninov A.G."/>
            <person name="Van Heerden E."/>
            <person name="Toshchakov S.V."/>
            <person name="Novikov A."/>
            <person name="Bonch-Osmolovskaya E.A."/>
            <person name="Kublanov I.V."/>
        </authorList>
    </citation>
    <scope>NUCLEOTIDE SEQUENCE [LARGE SCALE GENOMIC DNA]</scope>
    <source>
        <strain evidence="1 2">GM2012</strain>
    </source>
</reference>
<comment type="caution">
    <text evidence="1">The sequence shown here is derived from an EMBL/GenBank/DDBJ whole genome shotgun (WGS) entry which is preliminary data.</text>
</comment>
<protein>
    <submittedName>
        <fullName evidence="1">Class I SAM-dependent methyltransferase</fullName>
    </submittedName>
</protein>
<dbReference type="Gene3D" id="3.40.50.150">
    <property type="entry name" value="Vaccinia Virus protein VP39"/>
    <property type="match status" value="1"/>
</dbReference>
<accession>A0A432MK18</accession>
<dbReference type="GO" id="GO:0008168">
    <property type="term" value="F:methyltransferase activity"/>
    <property type="evidence" value="ECO:0007669"/>
    <property type="project" value="UniProtKB-KW"/>
</dbReference>
<dbReference type="InterPro" id="IPR029063">
    <property type="entry name" value="SAM-dependent_MTases_sf"/>
</dbReference>
<dbReference type="SUPFAM" id="SSF53335">
    <property type="entry name" value="S-adenosyl-L-methionine-dependent methyltransferases"/>
    <property type="match status" value="1"/>
</dbReference>
<evidence type="ECO:0000313" key="1">
    <source>
        <dbReference type="EMBL" id="RUL87589.1"/>
    </source>
</evidence>